<evidence type="ECO:0000313" key="1">
    <source>
        <dbReference type="EMBL" id="MDR6433732.1"/>
    </source>
</evidence>
<sequence>MFGDPFDEPLVLFKDVVEIFDLQDFNHLASTCHFQDAVYSLCTSQIGPAFINGNLVRNTIACNGSLKETPRCTEISALREHKFQGLAVTINGSVQIGLFPFDFYVRFIDPPRARRWPLALLSLIRNLRGVSNDPTVQCCTIYIYATFSHNFLKVAIGARVTKVKVHGIKHDTFRKMSPFEVNGHSSLPRLMFTTEQAITHQL</sequence>
<gene>
    <name evidence="1" type="ORF">J2782_003478</name>
</gene>
<name>A0ABU1MCF9_9HYPH</name>
<accession>A0ABU1MCF9</accession>
<keyword evidence="2" id="KW-1185">Reference proteome</keyword>
<evidence type="ECO:0000313" key="2">
    <source>
        <dbReference type="Proteomes" id="UP001184614"/>
    </source>
</evidence>
<reference evidence="1 2" key="1">
    <citation type="submission" date="2023-07" db="EMBL/GenBank/DDBJ databases">
        <title>Sorghum-associated microbial communities from plants grown in Nebraska, USA.</title>
        <authorList>
            <person name="Schachtman D."/>
        </authorList>
    </citation>
    <scope>NUCLEOTIDE SEQUENCE [LARGE SCALE GENOMIC DNA]</scope>
    <source>
        <strain evidence="1 2">DS1730</strain>
    </source>
</reference>
<dbReference type="EMBL" id="JAVDQT010000006">
    <property type="protein sequence ID" value="MDR6433732.1"/>
    <property type="molecule type" value="Genomic_DNA"/>
</dbReference>
<dbReference type="Proteomes" id="UP001184614">
    <property type="component" value="Unassembled WGS sequence"/>
</dbReference>
<organism evidence="1 2">
    <name type="scientific">Brucella pseudogrignonensis</name>
    <dbReference type="NCBI Taxonomy" id="419475"/>
    <lineage>
        <taxon>Bacteria</taxon>
        <taxon>Pseudomonadati</taxon>
        <taxon>Pseudomonadota</taxon>
        <taxon>Alphaproteobacteria</taxon>
        <taxon>Hyphomicrobiales</taxon>
        <taxon>Brucellaceae</taxon>
        <taxon>Brucella/Ochrobactrum group</taxon>
        <taxon>Brucella</taxon>
    </lineage>
</organism>
<proteinExistence type="predicted"/>
<comment type="caution">
    <text evidence="1">The sequence shown here is derived from an EMBL/GenBank/DDBJ whole genome shotgun (WGS) entry which is preliminary data.</text>
</comment>
<protein>
    <submittedName>
        <fullName evidence="1">Uncharacterized protein</fullName>
    </submittedName>
</protein>